<evidence type="ECO:0000313" key="2">
    <source>
        <dbReference type="RefSeq" id="XP_073793147.1"/>
    </source>
</evidence>
<organism evidence="1 2">
    <name type="scientific">Danio rerio</name>
    <name type="common">Zebrafish</name>
    <name type="synonym">Brachydanio rerio</name>
    <dbReference type="NCBI Taxonomy" id="7955"/>
    <lineage>
        <taxon>Eukaryota</taxon>
        <taxon>Metazoa</taxon>
        <taxon>Chordata</taxon>
        <taxon>Craniata</taxon>
        <taxon>Vertebrata</taxon>
        <taxon>Euteleostomi</taxon>
        <taxon>Actinopterygii</taxon>
        <taxon>Neopterygii</taxon>
        <taxon>Teleostei</taxon>
        <taxon>Ostariophysi</taxon>
        <taxon>Cypriniformes</taxon>
        <taxon>Danionidae</taxon>
        <taxon>Danioninae</taxon>
        <taxon>Danio</taxon>
    </lineage>
</organism>
<keyword evidence="1" id="KW-1185">Reference proteome</keyword>
<name>A0AC58IFY8_DANRE</name>
<dbReference type="Proteomes" id="UP000000437">
    <property type="component" value="Chromosome 22"/>
</dbReference>
<gene>
    <name evidence="2" type="primary">LOC100538212</name>
</gene>
<proteinExistence type="predicted"/>
<reference evidence="2" key="1">
    <citation type="submission" date="2025-08" db="UniProtKB">
        <authorList>
            <consortium name="RefSeq"/>
        </authorList>
    </citation>
    <scope>IDENTIFICATION</scope>
    <source>
        <strain evidence="2">Tuebingen</strain>
        <tissue evidence="2">Fibroblasts and whole tissue</tissue>
    </source>
</reference>
<sequence length="651" mass="72142">MRMFLFYFSLLVNGALGVMHKSQSVSVMEGDSVTLYADPTEIQKADLILWTFGPDGTRIAQFNRMDHKISLYKEILDGKFRDRLTLDSKTGSLTITNTKTTDSGLYKLELIGKKDIPSMKFSIIVYAYLPVPVLTSYSSQCFLSHHSCLLVCSVVNASAVSLSWYKGNSVLSSISVSDLSISLSLPLEVEYQEKNTYSCVINNTISNQTTHLDINTLCQPCSGVFCVTGEMKTLSVMEGDSVTLHANFTEIQRAELITWTFGADGIRIAQINNVVNKVSIYEDALDGRFRDRLKLDEQTGSLTIADIVMKHAGVYQIQTFGGNEAPAKTFSIIVSTHLPVPVLIFNFSQCSSSSSVHYCSVLCSVVNVSAVSLSWNKGNSVLSSISVSDLSISLSLPLEVEYQDSNTYSCVIDNPISNQTTHLDISTLCQPCSAPDLSSGYIALVICFCAVASVLIIVLCGVCYYYRHHRRTPKQASYHERPDGEEFIGLTNGVVSGNSDQSDNASAKMSDDEEDGLVADMLERDEITSVPVMVGHSATLNTGIPEIQHNELVWWTFAEYREIGRSPFVVIAEWDKTNNKQNLFNGDIFKDVKLNQRTGSLTITKITQKHFGYYKLCINSEGQRISKTFSVVAKNPWKRKSSRIERRQTSP</sequence>
<accession>A0AC58IFY8</accession>
<protein>
    <submittedName>
        <fullName evidence="2">Uncharacterized protein isoform X1</fullName>
    </submittedName>
</protein>
<dbReference type="RefSeq" id="XP_073793147.1">
    <property type="nucleotide sequence ID" value="XM_073937046.1"/>
</dbReference>
<evidence type="ECO:0000313" key="1">
    <source>
        <dbReference type="Proteomes" id="UP000000437"/>
    </source>
</evidence>